<accession>A0A401S646</accession>
<dbReference type="Pfam" id="PF00491">
    <property type="entry name" value="Arginase"/>
    <property type="match status" value="1"/>
</dbReference>
<dbReference type="InterPro" id="IPR006035">
    <property type="entry name" value="Ureohydrolase"/>
</dbReference>
<sequence length="377" mass="41183">MLMEQRIYKKGTGPAAHPETEKMSLQRGARHLLAKQRGWFPKQRRSAHSVGIIGAPFSYGQKRRGVEGGPQAIRDAGLVERLSGLGCKVHDYGDLNFTTVSNDTPFNNIVHHPRTVGLANQSLTEAVSRAVGDGHLSVMLGGDHSLGIGSVHGHAQQRPDLCLIWVDAHCDLNTPLTSMSGNLHGQPVSFLIRELQDKIPSLPGFSWVTPCISAKDLVYIGVRDVDPAEYYILKNFGIRYFSMKEVDQLGIHKVMERTFDHLIGKQKRPVHLSYDVDAIDPSLAPATGTPVIGGLTYREGMYIAEAVQNTGLLSAMDLVEVNPKLATSDAELNATVNIAIDVISFSLGQAREGSHGKYDELPTPSATYTTNEQTIRL</sequence>
<dbReference type="FunFam" id="3.40.800.10:FF:000005">
    <property type="entry name" value="Arginase"/>
    <property type="match status" value="1"/>
</dbReference>
<evidence type="ECO:0000313" key="16">
    <source>
        <dbReference type="Proteomes" id="UP000287033"/>
    </source>
</evidence>
<keyword evidence="4 13" id="KW-0835">Urea cycle</keyword>
<comment type="caution">
    <text evidence="15">The sequence shown here is derived from an EMBL/GenBank/DDBJ whole genome shotgun (WGS) entry which is preliminary data.</text>
</comment>
<feature type="binding site" evidence="10">
    <location>
        <position position="167"/>
    </location>
    <ligand>
        <name>Mn(2+)</name>
        <dbReference type="ChEBI" id="CHEBI:29035"/>
        <label>1</label>
    </ligand>
</feature>
<evidence type="ECO:0000256" key="7">
    <source>
        <dbReference type="ARBA" id="ARBA00022801"/>
    </source>
</evidence>
<keyword evidence="8 10" id="KW-0464">Manganese</keyword>
<feature type="binding site" evidence="10">
    <location>
        <position position="275"/>
    </location>
    <ligand>
        <name>Mn(2+)</name>
        <dbReference type="ChEBI" id="CHEBI:29035"/>
        <label>1</label>
    </ligand>
</feature>
<evidence type="ECO:0000256" key="1">
    <source>
        <dbReference type="ARBA" id="ARBA00005098"/>
    </source>
</evidence>
<dbReference type="GO" id="GO:0010121">
    <property type="term" value="P:L-arginine catabolic process to proline via ornithine"/>
    <property type="evidence" value="ECO:0007669"/>
    <property type="project" value="UniProtKB-ARBA"/>
</dbReference>
<feature type="region of interest" description="Disordered" evidence="14">
    <location>
        <begin position="1"/>
        <end position="21"/>
    </location>
</feature>
<evidence type="ECO:0000256" key="3">
    <source>
        <dbReference type="ARBA" id="ARBA00012168"/>
    </source>
</evidence>
<feature type="binding site" evidence="10">
    <location>
        <position position="144"/>
    </location>
    <ligand>
        <name>Mn(2+)</name>
        <dbReference type="ChEBI" id="CHEBI:29035"/>
        <label>1</label>
    </ligand>
</feature>
<evidence type="ECO:0000256" key="4">
    <source>
        <dbReference type="ARBA" id="ARBA00022436"/>
    </source>
</evidence>
<gene>
    <name evidence="15" type="ORF">chiPu_0004276</name>
</gene>
<evidence type="ECO:0000256" key="13">
    <source>
        <dbReference type="RuleBase" id="RU361159"/>
    </source>
</evidence>
<dbReference type="GO" id="GO:0030145">
    <property type="term" value="F:manganese ion binding"/>
    <property type="evidence" value="ECO:0007669"/>
    <property type="project" value="TreeGrafter"/>
</dbReference>
<dbReference type="AlphaFoldDB" id="A0A401S646"/>
<feature type="binding site" evidence="10">
    <location>
        <position position="277"/>
    </location>
    <ligand>
        <name>Mn(2+)</name>
        <dbReference type="ChEBI" id="CHEBI:29035"/>
        <label>1</label>
    </ligand>
</feature>
<comment type="catalytic activity">
    <reaction evidence="9 13">
        <text>L-arginine + H2O = urea + L-ornithine</text>
        <dbReference type="Rhea" id="RHEA:20569"/>
        <dbReference type="ChEBI" id="CHEBI:15377"/>
        <dbReference type="ChEBI" id="CHEBI:16199"/>
        <dbReference type="ChEBI" id="CHEBI:32682"/>
        <dbReference type="ChEBI" id="CHEBI:46911"/>
        <dbReference type="EC" id="3.5.3.1"/>
    </reaction>
</comment>
<evidence type="ECO:0000256" key="12">
    <source>
        <dbReference type="RuleBase" id="RU003684"/>
    </source>
</evidence>
<dbReference type="InterPro" id="IPR014033">
    <property type="entry name" value="Arginase"/>
</dbReference>
<dbReference type="EMBL" id="BEZZ01000101">
    <property type="protein sequence ID" value="GCC25864.1"/>
    <property type="molecule type" value="Genomic_DNA"/>
</dbReference>
<dbReference type="PRINTS" id="PR00116">
    <property type="entry name" value="ARGINASE"/>
</dbReference>
<feature type="binding site" evidence="10">
    <location>
        <position position="171"/>
    </location>
    <ligand>
        <name>Mn(2+)</name>
        <dbReference type="ChEBI" id="CHEBI:29035"/>
        <label>1</label>
    </ligand>
</feature>
<dbReference type="InterPro" id="IPR023696">
    <property type="entry name" value="Ureohydrolase_dom_sf"/>
</dbReference>
<dbReference type="PROSITE" id="PS01053">
    <property type="entry name" value="ARGINASE_1"/>
    <property type="match status" value="1"/>
</dbReference>
<evidence type="ECO:0000256" key="2">
    <source>
        <dbReference type="ARBA" id="ARBA00011233"/>
    </source>
</evidence>
<keyword evidence="7 12" id="KW-0378">Hydrolase</keyword>
<dbReference type="Proteomes" id="UP000287033">
    <property type="component" value="Unassembled WGS sequence"/>
</dbReference>
<comment type="similarity">
    <text evidence="11 12">Belongs to the arginase family.</text>
</comment>
<dbReference type="CDD" id="cd09989">
    <property type="entry name" value="Arginase"/>
    <property type="match status" value="1"/>
</dbReference>
<reference evidence="15 16" key="1">
    <citation type="journal article" date="2018" name="Nat. Ecol. Evol.">
        <title>Shark genomes provide insights into elasmobranch evolution and the origin of vertebrates.</title>
        <authorList>
            <person name="Hara Y"/>
            <person name="Yamaguchi K"/>
            <person name="Onimaru K"/>
            <person name="Kadota M"/>
            <person name="Koyanagi M"/>
            <person name="Keeley SD"/>
            <person name="Tatsumi K"/>
            <person name="Tanaka K"/>
            <person name="Motone F"/>
            <person name="Kageyama Y"/>
            <person name="Nozu R"/>
            <person name="Adachi N"/>
            <person name="Nishimura O"/>
            <person name="Nakagawa R"/>
            <person name="Tanegashima C"/>
            <person name="Kiyatake I"/>
            <person name="Matsumoto R"/>
            <person name="Murakumo K"/>
            <person name="Nishida K"/>
            <person name="Terakita A"/>
            <person name="Kuratani S"/>
            <person name="Sato K"/>
            <person name="Hyodo S Kuraku.S."/>
        </authorList>
    </citation>
    <scope>NUCLEOTIDE SEQUENCE [LARGE SCALE GENOMIC DNA]</scope>
</reference>
<comment type="pathway">
    <text evidence="1 13">Nitrogen metabolism; urea cycle; L-ornithine and urea from L-arginine: step 1/1.</text>
</comment>
<dbReference type="OrthoDB" id="9992747at2759"/>
<dbReference type="PIRSF" id="PIRSF036979">
    <property type="entry name" value="Arginase"/>
    <property type="match status" value="1"/>
</dbReference>
<dbReference type="NCBIfam" id="TIGR01229">
    <property type="entry name" value="rocF_arginase"/>
    <property type="match status" value="1"/>
</dbReference>
<feature type="binding site" evidence="10">
    <location>
        <position position="169"/>
    </location>
    <ligand>
        <name>Mn(2+)</name>
        <dbReference type="ChEBI" id="CHEBI:29035"/>
        <label>1</label>
    </ligand>
</feature>
<evidence type="ECO:0000256" key="9">
    <source>
        <dbReference type="ARBA" id="ARBA00047391"/>
    </source>
</evidence>
<dbReference type="GO" id="GO:0000050">
    <property type="term" value="P:urea cycle"/>
    <property type="evidence" value="ECO:0007669"/>
    <property type="project" value="UniProtKB-UniPathway"/>
</dbReference>
<dbReference type="GO" id="GO:0004053">
    <property type="term" value="F:arginase activity"/>
    <property type="evidence" value="ECO:0007669"/>
    <property type="project" value="UniProtKB-EC"/>
</dbReference>
<keyword evidence="16" id="KW-1185">Reference proteome</keyword>
<feature type="region of interest" description="Disordered" evidence="14">
    <location>
        <begin position="354"/>
        <end position="377"/>
    </location>
</feature>
<dbReference type="STRING" id="137246.A0A401S646"/>
<comment type="cofactor">
    <cofactor evidence="10 13">
        <name>Mn(2+)</name>
        <dbReference type="ChEBI" id="CHEBI:29035"/>
    </cofactor>
    <text evidence="10 13">Binds 2 manganese ions per subunit.</text>
</comment>
<evidence type="ECO:0000256" key="10">
    <source>
        <dbReference type="PIRSR" id="PIRSR036979-1"/>
    </source>
</evidence>
<evidence type="ECO:0000256" key="8">
    <source>
        <dbReference type="ARBA" id="ARBA00023211"/>
    </source>
</evidence>
<dbReference type="UniPathway" id="UPA00158">
    <property type="reaction ID" value="UER00270"/>
</dbReference>
<dbReference type="Gene3D" id="3.40.800.10">
    <property type="entry name" value="Ureohydrolase domain"/>
    <property type="match status" value="1"/>
</dbReference>
<evidence type="ECO:0000313" key="15">
    <source>
        <dbReference type="EMBL" id="GCC25864.1"/>
    </source>
</evidence>
<keyword evidence="5 13" id="KW-0056">Arginine metabolism</keyword>
<dbReference type="GO" id="GO:0005739">
    <property type="term" value="C:mitochondrion"/>
    <property type="evidence" value="ECO:0007669"/>
    <property type="project" value="TreeGrafter"/>
</dbReference>
<proteinExistence type="inferred from homology"/>
<dbReference type="PANTHER" id="PTHR43782:SF4">
    <property type="entry name" value="ARGINASE-2, MITOCHONDRIAL"/>
    <property type="match status" value="1"/>
</dbReference>
<dbReference type="EC" id="3.5.3.1" evidence="3 13"/>
<dbReference type="PROSITE" id="PS51409">
    <property type="entry name" value="ARGINASE_2"/>
    <property type="match status" value="1"/>
</dbReference>
<feature type="compositionally biased region" description="Polar residues" evidence="14">
    <location>
        <begin position="364"/>
        <end position="377"/>
    </location>
</feature>
<protein>
    <recommendedName>
        <fullName evidence="3 13">Arginase</fullName>
        <ecNumber evidence="3 13">3.5.3.1</ecNumber>
    </recommendedName>
</protein>
<dbReference type="PANTHER" id="PTHR43782">
    <property type="entry name" value="ARGINASE"/>
    <property type="match status" value="1"/>
</dbReference>
<dbReference type="InterPro" id="IPR020855">
    <property type="entry name" value="Ureohydrolase_Mn_BS"/>
</dbReference>
<keyword evidence="6 10" id="KW-0479">Metal-binding</keyword>
<evidence type="ECO:0000256" key="6">
    <source>
        <dbReference type="ARBA" id="ARBA00022723"/>
    </source>
</evidence>
<dbReference type="SUPFAM" id="SSF52768">
    <property type="entry name" value="Arginase/deacetylase"/>
    <property type="match status" value="1"/>
</dbReference>
<name>A0A401S646_CHIPU</name>
<dbReference type="OMA" id="YKEFRYA"/>
<evidence type="ECO:0000256" key="14">
    <source>
        <dbReference type="SAM" id="MobiDB-lite"/>
    </source>
</evidence>
<evidence type="ECO:0000256" key="11">
    <source>
        <dbReference type="PROSITE-ProRule" id="PRU00742"/>
    </source>
</evidence>
<evidence type="ECO:0000256" key="5">
    <source>
        <dbReference type="ARBA" id="ARBA00022503"/>
    </source>
</evidence>
<comment type="subunit">
    <text evidence="2">Homotrimer.</text>
</comment>
<organism evidence="15 16">
    <name type="scientific">Chiloscyllium punctatum</name>
    <name type="common">Brownbanded bambooshark</name>
    <name type="synonym">Hemiscyllium punctatum</name>
    <dbReference type="NCBI Taxonomy" id="137246"/>
    <lineage>
        <taxon>Eukaryota</taxon>
        <taxon>Metazoa</taxon>
        <taxon>Chordata</taxon>
        <taxon>Craniata</taxon>
        <taxon>Vertebrata</taxon>
        <taxon>Chondrichthyes</taxon>
        <taxon>Elasmobranchii</taxon>
        <taxon>Galeomorphii</taxon>
        <taxon>Galeoidea</taxon>
        <taxon>Orectolobiformes</taxon>
        <taxon>Hemiscylliidae</taxon>
        <taxon>Chiloscyllium</taxon>
    </lineage>
</organism>